<protein>
    <submittedName>
        <fullName evidence="4">PEP-CTERM protein-sorting domain-containing protein</fullName>
    </submittedName>
</protein>
<feature type="domain" description="Ice-binding protein C-terminal" evidence="2">
    <location>
        <begin position="210"/>
        <end position="234"/>
    </location>
</feature>
<gene>
    <name evidence="3" type="ordered locus">Nmul_A0167</name>
    <name evidence="4" type="ORF">SAMN05216403_1301</name>
</gene>
<evidence type="ECO:0000313" key="6">
    <source>
        <dbReference type="Proteomes" id="UP000236751"/>
    </source>
</evidence>
<evidence type="ECO:0000313" key="3">
    <source>
        <dbReference type="EMBL" id="ABB73475.1"/>
    </source>
</evidence>
<dbReference type="InterPro" id="IPR013424">
    <property type="entry name" value="Ice-binding_C"/>
</dbReference>
<dbReference type="NCBIfam" id="TIGR02595">
    <property type="entry name" value="PEP_CTERM"/>
    <property type="match status" value="1"/>
</dbReference>
<dbReference type="STRING" id="323848.Nmul_A0167"/>
<dbReference type="RefSeq" id="WP_011379530.1">
    <property type="nucleotide sequence ID" value="NC_007614.1"/>
</dbReference>
<evidence type="ECO:0000313" key="4">
    <source>
        <dbReference type="EMBL" id="SEG10164.1"/>
    </source>
</evidence>
<sequence length="239" mass="25215">MKLNTIHFKKIAASAPLLILTLALLANPAHAVDWTEIGDAGQLLSTAQMPTGDEGRLRNIYGTISTNNDVDLFRIYISNPTTFSAGISSTSGNLDSGLILFNEGGYALYGNDDAMLGTRVSSLPAGHVNGPQGPGWYNLAIFALGTPPVSGDGFTPDHYMFPNVSSPYTQILTPTGPGGAAPLAGWAQLDDTVAISEDYRIRLSGVTVSPVPEPETYAMLLAGLGLMGTMIRRRKGFIG</sequence>
<feature type="chain" id="PRO_5014308920" evidence="1">
    <location>
        <begin position="32"/>
        <end position="239"/>
    </location>
</feature>
<accession>Q2YCP6</accession>
<reference evidence="3" key="2">
    <citation type="submission" date="2005-08" db="EMBL/GenBank/DDBJ databases">
        <title>Complete sequence of Chromosome 1 of Nitrosospira multiformis ATCC 25196.</title>
        <authorList>
            <consortium name="US DOE Joint Genome Institute"/>
            <person name="Copeland A."/>
            <person name="Lucas S."/>
            <person name="Lapidus A."/>
            <person name="Barry K."/>
            <person name="Detter J.C."/>
            <person name="Glavina T."/>
            <person name="Hammon N."/>
            <person name="Israni S."/>
            <person name="Pitluck S."/>
            <person name="Chain P."/>
            <person name="Malfatti S."/>
            <person name="Shin M."/>
            <person name="Vergez L."/>
            <person name="Schmutz J."/>
            <person name="Larimer F."/>
            <person name="Land M."/>
            <person name="Hauser L."/>
            <person name="Kyrpides N."/>
            <person name="Lykidis A."/>
            <person name="Richardson P."/>
        </authorList>
    </citation>
    <scope>NUCLEOTIDE SEQUENCE</scope>
    <source>
        <strain evidence="3">ATCC 25196</strain>
    </source>
</reference>
<reference evidence="4 6" key="4">
    <citation type="submission" date="2016-10" db="EMBL/GenBank/DDBJ databases">
        <authorList>
            <person name="de Groot N.N."/>
        </authorList>
    </citation>
    <scope>NUCLEOTIDE SEQUENCE [LARGE SCALE GENOMIC DNA]</scope>
    <source>
        <strain evidence="4 6">Nl13</strain>
    </source>
</reference>
<keyword evidence="5" id="KW-1185">Reference proteome</keyword>
<evidence type="ECO:0000259" key="2">
    <source>
        <dbReference type="Pfam" id="PF07589"/>
    </source>
</evidence>
<name>Q2YCP6_NITMU</name>
<dbReference type="EMBL" id="FNVK01000030">
    <property type="protein sequence ID" value="SEG10164.1"/>
    <property type="molecule type" value="Genomic_DNA"/>
</dbReference>
<organism evidence="3 5">
    <name type="scientific">Nitrosospira multiformis (strain ATCC 25196 / NCIMB 11849 / C 71)</name>
    <dbReference type="NCBI Taxonomy" id="323848"/>
    <lineage>
        <taxon>Bacteria</taxon>
        <taxon>Pseudomonadati</taxon>
        <taxon>Pseudomonadota</taxon>
        <taxon>Betaproteobacteria</taxon>
        <taxon>Nitrosomonadales</taxon>
        <taxon>Nitrosomonadaceae</taxon>
        <taxon>Nitrosospira</taxon>
    </lineage>
</organism>
<dbReference type="HOGENOM" id="CLU_1160123_0_0_4"/>
<dbReference type="Gene3D" id="2.60.120.380">
    <property type="match status" value="1"/>
</dbReference>
<dbReference type="Proteomes" id="UP000236751">
    <property type="component" value="Unassembled WGS sequence"/>
</dbReference>
<dbReference type="Proteomes" id="UP000002718">
    <property type="component" value="Chromosome"/>
</dbReference>
<evidence type="ECO:0000256" key="1">
    <source>
        <dbReference type="SAM" id="SignalP"/>
    </source>
</evidence>
<dbReference type="KEGG" id="nmu:Nmul_A0167"/>
<evidence type="ECO:0000313" key="5">
    <source>
        <dbReference type="Proteomes" id="UP000002718"/>
    </source>
</evidence>
<reference evidence="5" key="1">
    <citation type="submission" date="2005-08" db="EMBL/GenBank/DDBJ databases">
        <title>Complete sequence of chromosome 1 of Nitrosospira multiformis ATCC 25196.</title>
        <authorList>
            <person name="Copeland A."/>
            <person name="Lucas S."/>
            <person name="Lapidus A."/>
            <person name="Barry K."/>
            <person name="Detter J.C."/>
            <person name="Glavina T."/>
            <person name="Hammon N."/>
            <person name="Israni S."/>
            <person name="Pitluck S."/>
            <person name="Chain P."/>
            <person name="Malfatti S."/>
            <person name="Shin M."/>
            <person name="Vergez L."/>
            <person name="Schmutz J."/>
            <person name="Larimer F."/>
            <person name="Land M."/>
            <person name="Hauser L."/>
            <person name="Kyrpides N."/>
            <person name="Lykidis A."/>
            <person name="Richardson P."/>
        </authorList>
    </citation>
    <scope>NUCLEOTIDE SEQUENCE [LARGE SCALE GENOMIC DNA]</scope>
    <source>
        <strain evidence="5">ATCC 25196 / NCIMB 11849 / C 71</strain>
    </source>
</reference>
<feature type="signal peptide" evidence="1">
    <location>
        <begin position="1"/>
        <end position="31"/>
    </location>
</feature>
<proteinExistence type="predicted"/>
<reference evidence="3 5" key="3">
    <citation type="journal article" date="2008" name="Appl. Environ. Microbiol.">
        <title>Complete genome sequence of Nitrosospira multiformis, an ammonia-oxidizing bacterium from the soil environment.</title>
        <authorList>
            <person name="Norton J.M."/>
            <person name="Klotz M.G."/>
            <person name="Stein L.Y."/>
            <person name="Arp D.J."/>
            <person name="Bottomley P.J."/>
            <person name="Chain P.S."/>
            <person name="Hauser L.J."/>
            <person name="Land M.L."/>
            <person name="Larimer F.W."/>
            <person name="Shin M.W."/>
            <person name="Starkenburg S.R."/>
        </authorList>
    </citation>
    <scope>NUCLEOTIDE SEQUENCE [LARGE SCALE GENOMIC DNA]</scope>
    <source>
        <strain evidence="3">ATCC 25196</strain>
        <strain evidence="5">ATCC 25196 / NCIMB 11849 / C 71</strain>
    </source>
</reference>
<dbReference type="Pfam" id="PF07589">
    <property type="entry name" value="PEP-CTERM"/>
    <property type="match status" value="1"/>
</dbReference>
<keyword evidence="1" id="KW-0732">Signal</keyword>
<dbReference type="AlphaFoldDB" id="Q2YCP6"/>
<dbReference type="EMBL" id="CP000103">
    <property type="protein sequence ID" value="ABB73475.1"/>
    <property type="molecule type" value="Genomic_DNA"/>
</dbReference>